<dbReference type="KEGG" id="fgg:FSB75_14640"/>
<dbReference type="EMBL" id="CP042433">
    <property type="protein sequence ID" value="QEC57086.1"/>
    <property type="molecule type" value="Genomic_DNA"/>
</dbReference>
<dbReference type="RefSeq" id="WP_146789012.1">
    <property type="nucleotide sequence ID" value="NZ_BAABIO010000003.1"/>
</dbReference>
<keyword evidence="2" id="KW-1185">Reference proteome</keyword>
<organism evidence="1 2">
    <name type="scientific">Flavisolibacter ginsenosidimutans</name>
    <dbReference type="NCBI Taxonomy" id="661481"/>
    <lineage>
        <taxon>Bacteria</taxon>
        <taxon>Pseudomonadati</taxon>
        <taxon>Bacteroidota</taxon>
        <taxon>Chitinophagia</taxon>
        <taxon>Chitinophagales</taxon>
        <taxon>Chitinophagaceae</taxon>
        <taxon>Flavisolibacter</taxon>
    </lineage>
</organism>
<evidence type="ECO:0000313" key="2">
    <source>
        <dbReference type="Proteomes" id="UP000321204"/>
    </source>
</evidence>
<name>A0A5B8UKW8_9BACT</name>
<gene>
    <name evidence="1" type="ORF">FSB75_14640</name>
</gene>
<evidence type="ECO:0000313" key="1">
    <source>
        <dbReference type="EMBL" id="QEC57086.1"/>
    </source>
</evidence>
<proteinExistence type="predicted"/>
<reference evidence="1 2" key="1">
    <citation type="journal article" date="2015" name="Int. J. Syst. Evol. Microbiol.">
        <title>Flavisolibacter ginsenosidimutans sp. nov., with ginsenoside-converting activity isolated from soil used for cultivating ginseng.</title>
        <authorList>
            <person name="Zhao Y."/>
            <person name="Liu Q."/>
            <person name="Kang M.S."/>
            <person name="Jin F."/>
            <person name="Yu H."/>
            <person name="Im W.T."/>
        </authorList>
    </citation>
    <scope>NUCLEOTIDE SEQUENCE [LARGE SCALE GENOMIC DNA]</scope>
    <source>
        <strain evidence="1 2">Gsoil 636</strain>
    </source>
</reference>
<protein>
    <submittedName>
        <fullName evidence="1">Uncharacterized protein</fullName>
    </submittedName>
</protein>
<accession>A0A5B8UKW8</accession>
<sequence>MTLCEFSLLPEEEKTALLYEQGVYIGKRKRGGTTVLLYQLEGFYAEIYYRQYRRVVDRIRCFAGTERLDPYLTEIDVEHLV</sequence>
<dbReference type="AlphaFoldDB" id="A0A5B8UKW8"/>
<dbReference type="OrthoDB" id="677710at2"/>
<dbReference type="Proteomes" id="UP000321204">
    <property type="component" value="Chromosome"/>
</dbReference>